<evidence type="ECO:0000313" key="3">
    <source>
        <dbReference type="Proteomes" id="UP000564604"/>
    </source>
</evidence>
<dbReference type="PANTHER" id="PTHR36934">
    <property type="entry name" value="BLR0278 PROTEIN"/>
    <property type="match status" value="1"/>
</dbReference>
<dbReference type="EMBL" id="JAAQYX010000001">
    <property type="protein sequence ID" value="NNB47806.1"/>
    <property type="molecule type" value="Genomic_DNA"/>
</dbReference>
<evidence type="ECO:0000313" key="2">
    <source>
        <dbReference type="EMBL" id="NNB47806.1"/>
    </source>
</evidence>
<dbReference type="PANTHER" id="PTHR36934:SF1">
    <property type="entry name" value="THIOESTERASE DOMAIN-CONTAINING PROTEIN"/>
    <property type="match status" value="1"/>
</dbReference>
<organism evidence="2 3">
    <name type="scientific">Pseudomonas fragi</name>
    <dbReference type="NCBI Taxonomy" id="296"/>
    <lineage>
        <taxon>Bacteria</taxon>
        <taxon>Pseudomonadati</taxon>
        <taxon>Pseudomonadota</taxon>
        <taxon>Gammaproteobacteria</taxon>
        <taxon>Pseudomonadales</taxon>
        <taxon>Pseudomonadaceae</taxon>
        <taxon>Pseudomonas</taxon>
    </lineage>
</organism>
<dbReference type="InterPro" id="IPR029069">
    <property type="entry name" value="HotDog_dom_sf"/>
</dbReference>
<proteinExistence type="predicted"/>
<feature type="domain" description="Fluoroacetyl-CoA-specific thioesterase-like" evidence="1">
    <location>
        <begin position="15"/>
        <end position="116"/>
    </location>
</feature>
<evidence type="ECO:0000259" key="1">
    <source>
        <dbReference type="Pfam" id="PF22636"/>
    </source>
</evidence>
<gene>
    <name evidence="2" type="ORF">HBN89_00675</name>
</gene>
<dbReference type="SUPFAM" id="SSF54637">
    <property type="entry name" value="Thioesterase/thiol ester dehydrase-isomerase"/>
    <property type="match status" value="1"/>
</dbReference>
<dbReference type="RefSeq" id="WP_095041360.1">
    <property type="nucleotide sequence ID" value="NZ_JAAEBQ010000001.1"/>
</dbReference>
<name>A0A9Q5AZ37_PSEFR</name>
<accession>A0A9Q5AZ37</accession>
<dbReference type="InterPro" id="IPR025540">
    <property type="entry name" value="FlK"/>
</dbReference>
<protein>
    <recommendedName>
        <fullName evidence="1">Fluoroacetyl-CoA-specific thioesterase-like domain-containing protein</fullName>
    </recommendedName>
</protein>
<dbReference type="Gene3D" id="3.10.129.10">
    <property type="entry name" value="Hotdog Thioesterase"/>
    <property type="match status" value="1"/>
</dbReference>
<sequence>MPNLIGKSGVLVHTVMPTDLATQWKNQLPVLATPILLWLAELATIKAVEGALAPDSMTVGIGHHNRHLAPTPVGFTLRIHATVVSATAKQIVFDVEATDGTDRILEGTHTRAIVDRNSFETRINHKIAGRQA</sequence>
<dbReference type="Pfam" id="PF22636">
    <property type="entry name" value="FlK"/>
    <property type="match status" value="1"/>
</dbReference>
<reference evidence="2 3" key="1">
    <citation type="journal article" date="2020" name="Front. Microbiol.">
        <title>Genetic Organization of the aprX-lipA2 Operon Affects the Proteolytic Potential of Pseudomonas Species in Milk.</title>
        <authorList>
            <person name="Maier C."/>
            <person name="Huptas C."/>
            <person name="von Neubeck M."/>
            <person name="Scherer S."/>
            <person name="Wenning M."/>
            <person name="Lucking G."/>
        </authorList>
    </citation>
    <scope>NUCLEOTIDE SEQUENCE [LARGE SCALE GENOMIC DNA]</scope>
    <source>
        <strain evidence="2 3">WS 5094</strain>
    </source>
</reference>
<dbReference type="AlphaFoldDB" id="A0A9Q5AZ37"/>
<comment type="caution">
    <text evidence="2">The sequence shown here is derived from an EMBL/GenBank/DDBJ whole genome shotgun (WGS) entry which is preliminary data.</text>
</comment>
<dbReference type="InterPro" id="IPR054485">
    <property type="entry name" value="FlK-like_dom"/>
</dbReference>
<dbReference type="Proteomes" id="UP000564604">
    <property type="component" value="Unassembled WGS sequence"/>
</dbReference>